<evidence type="ECO:0000313" key="3">
    <source>
        <dbReference type="Proteomes" id="UP001054820"/>
    </source>
</evidence>
<dbReference type="Proteomes" id="UP001054820">
    <property type="component" value="Chromosome"/>
</dbReference>
<gene>
    <name evidence="2" type="ORF">THMIRHAM_14440</name>
</gene>
<accession>A0ABM7ME26</accession>
<dbReference type="RefSeq" id="WP_237260944.1">
    <property type="nucleotide sequence ID" value="NZ_AP024202.1"/>
</dbReference>
<organism evidence="2 3">
    <name type="scientific">Thiomicrorhabdus immobilis</name>
    <dbReference type="NCBI Taxonomy" id="2791037"/>
    <lineage>
        <taxon>Bacteria</taxon>
        <taxon>Pseudomonadati</taxon>
        <taxon>Pseudomonadota</taxon>
        <taxon>Gammaproteobacteria</taxon>
        <taxon>Thiotrichales</taxon>
        <taxon>Piscirickettsiaceae</taxon>
        <taxon>Thiomicrorhabdus</taxon>
    </lineage>
</organism>
<feature type="transmembrane region" description="Helical" evidence="1">
    <location>
        <begin position="53"/>
        <end position="74"/>
    </location>
</feature>
<keyword evidence="1" id="KW-0472">Membrane</keyword>
<keyword evidence="1" id="KW-1133">Transmembrane helix</keyword>
<sequence length="79" mass="9224">MDIFQKIFLYLGALIAASFLIVALIALSNAENGQLTVEGLSHLEAQFVSFYEFFRWIVYVWMISAIFLFARFLFRMFGR</sequence>
<keyword evidence="1" id="KW-0812">Transmembrane</keyword>
<evidence type="ECO:0000313" key="2">
    <source>
        <dbReference type="EMBL" id="BCN93659.1"/>
    </source>
</evidence>
<reference evidence="2" key="1">
    <citation type="journal article" date="2022" name="Arch. Microbiol.">
        <title>Thiomicrorhabdus immobilis sp. nov., a mesophilic sulfur-oxidizing bacterium isolated from sediment of a brackish lake in northern Japan.</title>
        <authorList>
            <person name="Kojima H."/>
            <person name="Mochizuki J."/>
            <person name="Kanda M."/>
            <person name="Watanabe T."/>
            <person name="Fukui M."/>
        </authorList>
    </citation>
    <scope>NUCLEOTIDE SEQUENCE</scope>
    <source>
        <strain evidence="2">Am19</strain>
    </source>
</reference>
<name>A0ABM7ME26_9GAMM</name>
<dbReference type="EMBL" id="AP024202">
    <property type="protein sequence ID" value="BCN93659.1"/>
    <property type="molecule type" value="Genomic_DNA"/>
</dbReference>
<keyword evidence="3" id="KW-1185">Reference proteome</keyword>
<proteinExistence type="predicted"/>
<protein>
    <submittedName>
        <fullName evidence="2">Uncharacterized protein</fullName>
    </submittedName>
</protein>
<feature type="transmembrane region" description="Helical" evidence="1">
    <location>
        <begin position="7"/>
        <end position="27"/>
    </location>
</feature>
<evidence type="ECO:0000256" key="1">
    <source>
        <dbReference type="SAM" id="Phobius"/>
    </source>
</evidence>